<organism evidence="2 3">
    <name type="scientific">Neolewinella agarilytica</name>
    <dbReference type="NCBI Taxonomy" id="478744"/>
    <lineage>
        <taxon>Bacteria</taxon>
        <taxon>Pseudomonadati</taxon>
        <taxon>Bacteroidota</taxon>
        <taxon>Saprospiria</taxon>
        <taxon>Saprospirales</taxon>
        <taxon>Lewinellaceae</taxon>
        <taxon>Neolewinella</taxon>
    </lineage>
</organism>
<sequence>MAKAPLQLILLACSPAGCQTLACNLITTSTKESLSTFSFLLEGIRNLRTTGTLTRSSPALCKAAIDRIDFDKARTIVELGAGDGVITEYILKRLHPEGKVIAFEVSPELCDDMRALGDDRLVVAQDSAENIRHWLDQIGADKADHIISAIPFAALPVELGKSIVKASRDNLRPGGCYNQVHYSLKTKNYYEQAFDSVETHRVWANLPPAWVLYCK</sequence>
<keyword evidence="2" id="KW-0489">Methyltransferase</keyword>
<dbReference type="SUPFAM" id="SSF53335">
    <property type="entry name" value="S-adenosyl-L-methionine-dependent methyltransferases"/>
    <property type="match status" value="1"/>
</dbReference>
<dbReference type="AlphaFoldDB" id="A0A1H9ANJ2"/>
<gene>
    <name evidence="2" type="ORF">SAMN05444359_102162</name>
</gene>
<dbReference type="InterPro" id="IPR029063">
    <property type="entry name" value="SAM-dependent_MTases_sf"/>
</dbReference>
<dbReference type="GO" id="GO:0032259">
    <property type="term" value="P:methylation"/>
    <property type="evidence" value="ECO:0007669"/>
    <property type="project" value="UniProtKB-KW"/>
</dbReference>
<dbReference type="STRING" id="478744.SAMN05444359_102162"/>
<feature type="domain" description="Methyltransferase" evidence="1">
    <location>
        <begin position="76"/>
        <end position="175"/>
    </location>
</feature>
<protein>
    <submittedName>
        <fullName evidence="2">Phospholipid N-methyltransferase</fullName>
    </submittedName>
</protein>
<reference evidence="3" key="1">
    <citation type="submission" date="2016-10" db="EMBL/GenBank/DDBJ databases">
        <authorList>
            <person name="Varghese N."/>
            <person name="Submissions S."/>
        </authorList>
    </citation>
    <scope>NUCLEOTIDE SEQUENCE [LARGE SCALE GENOMIC DNA]</scope>
    <source>
        <strain evidence="3">DSM 24740</strain>
    </source>
</reference>
<name>A0A1H9ANJ2_9BACT</name>
<dbReference type="InParanoid" id="A0A1H9ANJ2"/>
<evidence type="ECO:0000259" key="1">
    <source>
        <dbReference type="Pfam" id="PF13649"/>
    </source>
</evidence>
<keyword evidence="2" id="KW-0808">Transferase</keyword>
<accession>A0A1H9ANJ2</accession>
<dbReference type="Pfam" id="PF13649">
    <property type="entry name" value="Methyltransf_25"/>
    <property type="match status" value="1"/>
</dbReference>
<dbReference type="CDD" id="cd02440">
    <property type="entry name" value="AdoMet_MTases"/>
    <property type="match status" value="1"/>
</dbReference>
<dbReference type="Gene3D" id="3.40.50.150">
    <property type="entry name" value="Vaccinia Virus protein VP39"/>
    <property type="match status" value="1"/>
</dbReference>
<dbReference type="GO" id="GO:0008168">
    <property type="term" value="F:methyltransferase activity"/>
    <property type="evidence" value="ECO:0007669"/>
    <property type="project" value="UniProtKB-KW"/>
</dbReference>
<evidence type="ECO:0000313" key="3">
    <source>
        <dbReference type="Proteomes" id="UP000199021"/>
    </source>
</evidence>
<dbReference type="EMBL" id="FOFB01000002">
    <property type="protein sequence ID" value="SEP78125.1"/>
    <property type="molecule type" value="Genomic_DNA"/>
</dbReference>
<dbReference type="OrthoDB" id="9805585at2"/>
<evidence type="ECO:0000313" key="2">
    <source>
        <dbReference type="EMBL" id="SEP78125.1"/>
    </source>
</evidence>
<dbReference type="Proteomes" id="UP000199021">
    <property type="component" value="Unassembled WGS sequence"/>
</dbReference>
<keyword evidence="3" id="KW-1185">Reference proteome</keyword>
<dbReference type="InterPro" id="IPR041698">
    <property type="entry name" value="Methyltransf_25"/>
</dbReference>
<proteinExistence type="predicted"/>